<feature type="transmembrane region" description="Helical" evidence="8">
    <location>
        <begin position="141"/>
        <end position="159"/>
    </location>
</feature>
<evidence type="ECO:0000313" key="11">
    <source>
        <dbReference type="Proteomes" id="UP000275048"/>
    </source>
</evidence>
<dbReference type="Pfam" id="PF00498">
    <property type="entry name" value="FHA"/>
    <property type="match status" value="1"/>
</dbReference>
<dbReference type="OrthoDB" id="4625746at2"/>
<evidence type="ECO:0000256" key="7">
    <source>
        <dbReference type="SAM" id="MobiDB-lite"/>
    </source>
</evidence>
<dbReference type="InterPro" id="IPR010432">
    <property type="entry name" value="RDD"/>
</dbReference>
<gene>
    <name evidence="10" type="ORF">EDM22_17510</name>
</gene>
<evidence type="ECO:0000256" key="6">
    <source>
        <dbReference type="ARBA" id="ARBA00023136"/>
    </source>
</evidence>
<keyword evidence="3" id="KW-0597">Phosphoprotein</keyword>
<dbReference type="SUPFAM" id="SSF49879">
    <property type="entry name" value="SMAD/FHA domain"/>
    <property type="match status" value="1"/>
</dbReference>
<dbReference type="PANTHER" id="PTHR36115:SF6">
    <property type="entry name" value="PROLINE-RICH ANTIGEN HOMOLOG"/>
    <property type="match status" value="1"/>
</dbReference>
<proteinExistence type="predicted"/>
<evidence type="ECO:0000259" key="9">
    <source>
        <dbReference type="PROSITE" id="PS50006"/>
    </source>
</evidence>
<comment type="subcellular location">
    <subcellularLocation>
        <location evidence="1">Cell membrane</location>
        <topology evidence="1">Multi-pass membrane protein</topology>
    </subcellularLocation>
</comment>
<keyword evidence="6 8" id="KW-0472">Membrane</keyword>
<feature type="transmembrane region" description="Helical" evidence="8">
    <location>
        <begin position="106"/>
        <end position="129"/>
    </location>
</feature>
<feature type="transmembrane region" description="Helical" evidence="8">
    <location>
        <begin position="73"/>
        <end position="94"/>
    </location>
</feature>
<feature type="region of interest" description="Disordered" evidence="7">
    <location>
        <begin position="277"/>
        <end position="298"/>
    </location>
</feature>
<dbReference type="AlphaFoldDB" id="A0A3M8A0L4"/>
<feature type="transmembrane region" description="Helical" evidence="8">
    <location>
        <begin position="165"/>
        <end position="189"/>
    </location>
</feature>
<feature type="region of interest" description="Disordered" evidence="7">
    <location>
        <begin position="26"/>
        <end position="46"/>
    </location>
</feature>
<evidence type="ECO:0000256" key="8">
    <source>
        <dbReference type="SAM" id="Phobius"/>
    </source>
</evidence>
<dbReference type="PANTHER" id="PTHR36115">
    <property type="entry name" value="PROLINE-RICH ANTIGEN HOMOLOG-RELATED"/>
    <property type="match status" value="1"/>
</dbReference>
<evidence type="ECO:0000256" key="3">
    <source>
        <dbReference type="ARBA" id="ARBA00022553"/>
    </source>
</evidence>
<dbReference type="EMBL" id="RHHB01000060">
    <property type="protein sequence ID" value="RNB44596.1"/>
    <property type="molecule type" value="Genomic_DNA"/>
</dbReference>
<dbReference type="GO" id="GO:0005886">
    <property type="term" value="C:plasma membrane"/>
    <property type="evidence" value="ECO:0007669"/>
    <property type="project" value="UniProtKB-SubCell"/>
</dbReference>
<keyword evidence="5 8" id="KW-1133">Transmembrane helix</keyword>
<dbReference type="Pfam" id="PF06271">
    <property type="entry name" value="RDD"/>
    <property type="match status" value="1"/>
</dbReference>
<sequence length="404" mass="42442">MVTAPHRHPAPERLGWLPDPAHPRSDVSITMHVDDEPTPGLDPDGRPDPAYARALGLVPAPVGRRSAAFVLDAAVWSVLAVPGLVGAFLLLPAIPVAGSAPDAATLVLPLVLIGVSQLLLTVFGVVQLVLHGRRGRTLGKAALGIRSVQVATFAAPGFWRVVLRVLVLWAGQCLVPVVGPAVLFASSAWDRERRGRSWLDRVGRCYAVDVRRGLDPFDTKALRHARRVADAPSATAASLPSLASDRGLGEQTFIPSARFSAGVVATADAAAWAPPPIASAPTVDAGRPPASVTLRFDDGSRYTATGPGLFGRGPAPADGDPPSIDLLPLHDETMGVSKTHAAIDVVDGELWVVDRWSRNGTALVVHGAAERPLEPGVRTRVPEGGRVLLGGRWFEVVPEGSTAR</sequence>
<dbReference type="PROSITE" id="PS50006">
    <property type="entry name" value="FHA_DOMAIN"/>
    <property type="match status" value="1"/>
</dbReference>
<dbReference type="Gene3D" id="2.60.200.20">
    <property type="match status" value="1"/>
</dbReference>
<dbReference type="InterPro" id="IPR000253">
    <property type="entry name" value="FHA_dom"/>
</dbReference>
<evidence type="ECO:0000256" key="5">
    <source>
        <dbReference type="ARBA" id="ARBA00022989"/>
    </source>
</evidence>
<feature type="region of interest" description="Disordered" evidence="7">
    <location>
        <begin position="1"/>
        <end position="20"/>
    </location>
</feature>
<dbReference type="Proteomes" id="UP000275048">
    <property type="component" value="Unassembled WGS sequence"/>
</dbReference>
<evidence type="ECO:0000313" key="10">
    <source>
        <dbReference type="EMBL" id="RNB44596.1"/>
    </source>
</evidence>
<evidence type="ECO:0000256" key="1">
    <source>
        <dbReference type="ARBA" id="ARBA00004651"/>
    </source>
</evidence>
<protein>
    <submittedName>
        <fullName evidence="10">FHA domain-containing protein</fullName>
    </submittedName>
</protein>
<dbReference type="InterPro" id="IPR008984">
    <property type="entry name" value="SMAD_FHA_dom_sf"/>
</dbReference>
<keyword evidence="2" id="KW-1003">Cell membrane</keyword>
<organism evidence="10 11">
    <name type="scientific">Agromyces tardus</name>
    <dbReference type="NCBI Taxonomy" id="2583849"/>
    <lineage>
        <taxon>Bacteria</taxon>
        <taxon>Bacillati</taxon>
        <taxon>Actinomycetota</taxon>
        <taxon>Actinomycetes</taxon>
        <taxon>Micrococcales</taxon>
        <taxon>Microbacteriaceae</taxon>
        <taxon>Agromyces</taxon>
    </lineage>
</organism>
<evidence type="ECO:0000256" key="2">
    <source>
        <dbReference type="ARBA" id="ARBA00022475"/>
    </source>
</evidence>
<dbReference type="InterPro" id="IPR051791">
    <property type="entry name" value="Pra-immunoreactive"/>
</dbReference>
<reference evidence="10 11" key="1">
    <citation type="submission" date="2018-10" db="EMBL/GenBank/DDBJ databases">
        <title>Isolation, diversity and antibacterial activity of antinobacteria from the wheat rhizosphere soil.</title>
        <authorList>
            <person name="Sun T."/>
        </authorList>
    </citation>
    <scope>NUCLEOTIDE SEQUENCE [LARGE SCALE GENOMIC DNA]</scope>
    <source>
        <strain evidence="10 11">SJ-23</strain>
    </source>
</reference>
<accession>A0A3M8A0L4</accession>
<feature type="domain" description="FHA" evidence="9">
    <location>
        <begin position="308"/>
        <end position="363"/>
    </location>
</feature>
<keyword evidence="4 8" id="KW-0812">Transmembrane</keyword>
<comment type="caution">
    <text evidence="10">The sequence shown here is derived from an EMBL/GenBank/DDBJ whole genome shotgun (WGS) entry which is preliminary data.</text>
</comment>
<keyword evidence="11" id="KW-1185">Reference proteome</keyword>
<evidence type="ECO:0000256" key="4">
    <source>
        <dbReference type="ARBA" id="ARBA00022692"/>
    </source>
</evidence>
<name>A0A3M8A0L4_9MICO</name>